<dbReference type="Pfam" id="PF21361">
    <property type="entry name" value="Sina_ZnF"/>
    <property type="match status" value="1"/>
</dbReference>
<evidence type="ECO:0000256" key="3">
    <source>
        <dbReference type="ARBA" id="ARBA00009119"/>
    </source>
</evidence>
<dbReference type="InterPro" id="IPR044286">
    <property type="entry name" value="SINL_plant"/>
</dbReference>
<feature type="compositionally biased region" description="Basic residues" evidence="12">
    <location>
        <begin position="1"/>
        <end position="10"/>
    </location>
</feature>
<protein>
    <recommendedName>
        <fullName evidence="4">RING-type E3 ubiquitin transferase</fullName>
        <ecNumber evidence="4">2.3.2.27</ecNumber>
    </recommendedName>
</protein>
<evidence type="ECO:0000256" key="4">
    <source>
        <dbReference type="ARBA" id="ARBA00012483"/>
    </source>
</evidence>
<keyword evidence="5" id="KW-0808">Transferase</keyword>
<evidence type="ECO:0000256" key="8">
    <source>
        <dbReference type="ARBA" id="ARBA00022786"/>
    </source>
</evidence>
<dbReference type="GO" id="GO:0016567">
    <property type="term" value="P:protein ubiquitination"/>
    <property type="evidence" value="ECO:0007669"/>
    <property type="project" value="UniProtKB-UniPathway"/>
</dbReference>
<comment type="function">
    <text evidence="10">E3 ubiquitin-protein ligase that mediates ubiquitination and subsequent proteasomal degradation of target proteins. E3 ubiquitin ligases accept ubiquitin from an E2 ubiquitin-conjugating enzyme in the form of a thioester and then directly transfers the ubiquitin to targeted substrates. It probably triggers the ubiquitin-mediated degradation of different substrates.</text>
</comment>
<evidence type="ECO:0000256" key="9">
    <source>
        <dbReference type="ARBA" id="ARBA00022833"/>
    </source>
</evidence>
<dbReference type="Gramene" id="TVU22133">
    <property type="protein sequence ID" value="TVU22133"/>
    <property type="gene ID" value="EJB05_31815"/>
</dbReference>
<gene>
    <name evidence="14" type="ORF">EJB05_31815</name>
</gene>
<organism evidence="14 15">
    <name type="scientific">Eragrostis curvula</name>
    <name type="common">weeping love grass</name>
    <dbReference type="NCBI Taxonomy" id="38414"/>
    <lineage>
        <taxon>Eukaryota</taxon>
        <taxon>Viridiplantae</taxon>
        <taxon>Streptophyta</taxon>
        <taxon>Embryophyta</taxon>
        <taxon>Tracheophyta</taxon>
        <taxon>Spermatophyta</taxon>
        <taxon>Magnoliopsida</taxon>
        <taxon>Liliopsida</taxon>
        <taxon>Poales</taxon>
        <taxon>Poaceae</taxon>
        <taxon>PACMAD clade</taxon>
        <taxon>Chloridoideae</taxon>
        <taxon>Eragrostideae</taxon>
        <taxon>Eragrostidinae</taxon>
        <taxon>Eragrostis</taxon>
    </lineage>
</organism>
<evidence type="ECO:0000259" key="13">
    <source>
        <dbReference type="PROSITE" id="PS51081"/>
    </source>
</evidence>
<keyword evidence="9" id="KW-0862">Zinc</keyword>
<evidence type="ECO:0000256" key="12">
    <source>
        <dbReference type="SAM" id="MobiDB-lite"/>
    </source>
</evidence>
<evidence type="ECO:0000256" key="7">
    <source>
        <dbReference type="ARBA" id="ARBA00022771"/>
    </source>
</evidence>
<proteinExistence type="inferred from homology"/>
<evidence type="ECO:0000256" key="1">
    <source>
        <dbReference type="ARBA" id="ARBA00000900"/>
    </source>
</evidence>
<comment type="similarity">
    <text evidence="3">Belongs to the SINA (Seven in absentia) family.</text>
</comment>
<evidence type="ECO:0000256" key="11">
    <source>
        <dbReference type="PROSITE-ProRule" id="PRU00455"/>
    </source>
</evidence>
<dbReference type="OrthoDB" id="4788989at2759"/>
<dbReference type="InterPro" id="IPR013083">
    <property type="entry name" value="Znf_RING/FYVE/PHD"/>
</dbReference>
<name>A0A5J9UEJ3_9POAL</name>
<dbReference type="PROSITE" id="PS51081">
    <property type="entry name" value="ZF_SIAH"/>
    <property type="match status" value="1"/>
</dbReference>
<reference evidence="14 15" key="1">
    <citation type="journal article" date="2019" name="Sci. Rep.">
        <title>A high-quality genome of Eragrostis curvula grass provides insights into Poaceae evolution and supports new strategies to enhance forage quality.</title>
        <authorList>
            <person name="Carballo J."/>
            <person name="Santos B.A.C.M."/>
            <person name="Zappacosta D."/>
            <person name="Garbus I."/>
            <person name="Selva J.P."/>
            <person name="Gallo C.A."/>
            <person name="Diaz A."/>
            <person name="Albertini E."/>
            <person name="Caccamo M."/>
            <person name="Echenique V."/>
        </authorList>
    </citation>
    <scope>NUCLEOTIDE SEQUENCE [LARGE SCALE GENOMIC DNA]</scope>
    <source>
        <strain evidence="15">cv. Victoria</strain>
        <tissue evidence="14">Leaf</tissue>
    </source>
</reference>
<dbReference type="Pfam" id="PF21362">
    <property type="entry name" value="Sina_RING"/>
    <property type="match status" value="1"/>
</dbReference>
<evidence type="ECO:0000256" key="2">
    <source>
        <dbReference type="ARBA" id="ARBA00004906"/>
    </source>
</evidence>
<feature type="region of interest" description="Disordered" evidence="12">
    <location>
        <begin position="1"/>
        <end position="21"/>
    </location>
</feature>
<dbReference type="UniPathway" id="UPA00143"/>
<dbReference type="Proteomes" id="UP000324897">
    <property type="component" value="Unassembled WGS sequence"/>
</dbReference>
<evidence type="ECO:0000256" key="10">
    <source>
        <dbReference type="ARBA" id="ARBA00024004"/>
    </source>
</evidence>
<keyword evidence="6" id="KW-0479">Metal-binding</keyword>
<feature type="domain" description="SIAH-type" evidence="13">
    <location>
        <begin position="90"/>
        <end position="148"/>
    </location>
</feature>
<evidence type="ECO:0000256" key="5">
    <source>
        <dbReference type="ARBA" id="ARBA00022679"/>
    </source>
</evidence>
<evidence type="ECO:0000256" key="6">
    <source>
        <dbReference type="ARBA" id="ARBA00022723"/>
    </source>
</evidence>
<dbReference type="PANTHER" id="PTHR46632">
    <property type="entry name" value="E3 UBIQUITIN-PROTEIN LIGASE SINA-LIKE 4"/>
    <property type="match status" value="1"/>
</dbReference>
<dbReference type="InterPro" id="IPR049548">
    <property type="entry name" value="Sina-like_RING"/>
</dbReference>
<comment type="caution">
    <text evidence="14">The sequence shown here is derived from an EMBL/GenBank/DDBJ whole genome shotgun (WGS) entry which is preliminary data.</text>
</comment>
<dbReference type="GO" id="GO:0061630">
    <property type="term" value="F:ubiquitin protein ligase activity"/>
    <property type="evidence" value="ECO:0007669"/>
    <property type="project" value="UniProtKB-EC"/>
</dbReference>
<dbReference type="InterPro" id="IPR013010">
    <property type="entry name" value="Znf_SIAH"/>
</dbReference>
<keyword evidence="15" id="KW-1185">Reference proteome</keyword>
<comment type="pathway">
    <text evidence="2">Protein modification; protein ubiquitination.</text>
</comment>
<evidence type="ECO:0000313" key="14">
    <source>
        <dbReference type="EMBL" id="TVU22133.1"/>
    </source>
</evidence>
<keyword evidence="7 11" id="KW-0863">Zinc-finger</keyword>
<dbReference type="SUPFAM" id="SSF49599">
    <property type="entry name" value="TRAF domain-like"/>
    <property type="match status" value="1"/>
</dbReference>
<evidence type="ECO:0000313" key="15">
    <source>
        <dbReference type="Proteomes" id="UP000324897"/>
    </source>
</evidence>
<sequence length="265" mass="30118">MSNISTKKRKGEPQREMEEEGSSSVFFDLEVLNCPICFDPLAPPIYQCLVGHFTCSSCYKKLPAMKKCHHCSRISSIYHRCYGIEKVIESIQIPCSNTEYGCTVKTSYHQKEDHKGECPHAPCFCPETGCNIAGSTEMLMDHFTTEHHWPFTEFKYGRLFHAKIQDGVRVLSCEDGRLFLLNVSPEQSGSGISVYCVQPHDVEPKFRCDLQLNLRKERSGHSQTSDFLVPSTNLSDGIPRNHFQCIVPKSYLEKDSKIRLTVNKA</sequence>
<keyword evidence="8" id="KW-0833">Ubl conjugation pathway</keyword>
<dbReference type="Gene3D" id="3.30.40.10">
    <property type="entry name" value="Zinc/RING finger domain, C3HC4 (zinc finger)"/>
    <property type="match status" value="1"/>
</dbReference>
<dbReference type="EC" id="2.3.2.27" evidence="4"/>
<dbReference type="AlphaFoldDB" id="A0A5J9UEJ3"/>
<dbReference type="GO" id="GO:0008270">
    <property type="term" value="F:zinc ion binding"/>
    <property type="evidence" value="ECO:0007669"/>
    <property type="project" value="UniProtKB-KW"/>
</dbReference>
<dbReference type="EMBL" id="RWGY01000026">
    <property type="protein sequence ID" value="TVU22133.1"/>
    <property type="molecule type" value="Genomic_DNA"/>
</dbReference>
<accession>A0A5J9UEJ3</accession>
<comment type="catalytic activity">
    <reaction evidence="1">
        <text>S-ubiquitinyl-[E2 ubiquitin-conjugating enzyme]-L-cysteine + [acceptor protein]-L-lysine = [E2 ubiquitin-conjugating enzyme]-L-cysteine + N(6)-ubiquitinyl-[acceptor protein]-L-lysine.</text>
        <dbReference type="EC" id="2.3.2.27"/>
    </reaction>
</comment>
<dbReference type="PANTHER" id="PTHR46632:SF16">
    <property type="entry name" value="E3 UBIQUITIN-PROTEIN LIGASE SINA-LIKE 10"/>
    <property type="match status" value="1"/>
</dbReference>